<evidence type="ECO:0000256" key="12">
    <source>
        <dbReference type="PROSITE-ProRule" id="PRU00309"/>
    </source>
</evidence>
<dbReference type="PANTHER" id="PTHR46600:SF1">
    <property type="entry name" value="THAP DOMAIN-CONTAINING PROTEIN 1"/>
    <property type="match status" value="1"/>
</dbReference>
<dbReference type="SMART" id="SM00980">
    <property type="entry name" value="THAP"/>
    <property type="match status" value="1"/>
</dbReference>
<evidence type="ECO:0000256" key="1">
    <source>
        <dbReference type="ARBA" id="ARBA00004642"/>
    </source>
</evidence>
<keyword evidence="8 12" id="KW-0238">DNA-binding</keyword>
<dbReference type="InterPro" id="IPR006612">
    <property type="entry name" value="THAP_Znf"/>
</dbReference>
<evidence type="ECO:0000256" key="10">
    <source>
        <dbReference type="ARBA" id="ARBA00023242"/>
    </source>
</evidence>
<keyword evidence="15" id="KW-1185">Reference proteome</keyword>
<dbReference type="PROSITE" id="PS50950">
    <property type="entry name" value="ZF_THAP"/>
    <property type="match status" value="1"/>
</dbReference>
<feature type="domain" description="THAP-type" evidence="13">
    <location>
        <begin position="1"/>
        <end position="93"/>
    </location>
</feature>
<dbReference type="InterPro" id="IPR026516">
    <property type="entry name" value="THAP1/10"/>
</dbReference>
<accession>A0A4Y2I0K7</accession>
<dbReference type="PANTHER" id="PTHR46600">
    <property type="entry name" value="THAP DOMAIN-CONTAINING"/>
    <property type="match status" value="1"/>
</dbReference>
<protein>
    <recommendedName>
        <fullName evidence="13">THAP-type domain-containing protein</fullName>
    </recommendedName>
</protein>
<evidence type="ECO:0000256" key="9">
    <source>
        <dbReference type="ARBA" id="ARBA00023163"/>
    </source>
</evidence>
<keyword evidence="3" id="KW-0479">Metal-binding</keyword>
<gene>
    <name evidence="14" type="ORF">AVEN_113401_1</name>
</gene>
<evidence type="ECO:0000256" key="3">
    <source>
        <dbReference type="ARBA" id="ARBA00022723"/>
    </source>
</evidence>
<evidence type="ECO:0000256" key="2">
    <source>
        <dbReference type="ARBA" id="ARBA00006177"/>
    </source>
</evidence>
<dbReference type="Proteomes" id="UP000499080">
    <property type="component" value="Unassembled WGS sequence"/>
</dbReference>
<name>A0A4Y2I0K7_ARAVE</name>
<sequence>MVKQCYVLKCPTGRKSCKERVSLFKAPNDIEMLEKWRHLVPQKERLLMSTDRICERHFKKKYVISRWQPSFIGDFYEDHHRSKLTVDAIPTIFENIDPKDPRIRKYVPQARNEASNSENKSVANTSTIPEKNIFNDALMKSIKVSELDSIPICFRCLIGMCKEHVTVLQNTSNGQNMH</sequence>
<keyword evidence="11" id="KW-0131">Cell cycle</keyword>
<dbReference type="SMART" id="SM00692">
    <property type="entry name" value="DM3"/>
    <property type="match status" value="1"/>
</dbReference>
<dbReference type="Gene3D" id="6.20.210.20">
    <property type="entry name" value="THAP domain"/>
    <property type="match status" value="1"/>
</dbReference>
<reference evidence="14 15" key="1">
    <citation type="journal article" date="2019" name="Sci. Rep.">
        <title>Orb-weaving spider Araneus ventricosus genome elucidates the spidroin gene catalogue.</title>
        <authorList>
            <person name="Kono N."/>
            <person name="Nakamura H."/>
            <person name="Ohtoshi R."/>
            <person name="Moran D.A.P."/>
            <person name="Shinohara A."/>
            <person name="Yoshida Y."/>
            <person name="Fujiwara M."/>
            <person name="Mori M."/>
            <person name="Tomita M."/>
            <person name="Arakawa K."/>
        </authorList>
    </citation>
    <scope>NUCLEOTIDE SEQUENCE [LARGE SCALE GENOMIC DNA]</scope>
</reference>
<evidence type="ECO:0000259" key="13">
    <source>
        <dbReference type="PROSITE" id="PS50950"/>
    </source>
</evidence>
<comment type="caution">
    <text evidence="14">The sequence shown here is derived from an EMBL/GenBank/DDBJ whole genome shotgun (WGS) entry which is preliminary data.</text>
</comment>
<keyword evidence="6" id="KW-0805">Transcription regulation</keyword>
<dbReference type="Pfam" id="PF05485">
    <property type="entry name" value="THAP"/>
    <property type="match status" value="1"/>
</dbReference>
<dbReference type="EMBL" id="BGPR01002301">
    <property type="protein sequence ID" value="GBM71231.1"/>
    <property type="molecule type" value="Genomic_DNA"/>
</dbReference>
<keyword evidence="10" id="KW-0539">Nucleus</keyword>
<evidence type="ECO:0000313" key="14">
    <source>
        <dbReference type="EMBL" id="GBM71231.1"/>
    </source>
</evidence>
<evidence type="ECO:0000256" key="5">
    <source>
        <dbReference type="ARBA" id="ARBA00022833"/>
    </source>
</evidence>
<keyword evidence="9" id="KW-0804">Transcription</keyword>
<keyword evidence="5" id="KW-0862">Zinc</keyword>
<evidence type="ECO:0000313" key="15">
    <source>
        <dbReference type="Proteomes" id="UP000499080"/>
    </source>
</evidence>
<organism evidence="14 15">
    <name type="scientific">Araneus ventricosus</name>
    <name type="common">Orbweaver spider</name>
    <name type="synonym">Epeira ventricosa</name>
    <dbReference type="NCBI Taxonomy" id="182803"/>
    <lineage>
        <taxon>Eukaryota</taxon>
        <taxon>Metazoa</taxon>
        <taxon>Ecdysozoa</taxon>
        <taxon>Arthropoda</taxon>
        <taxon>Chelicerata</taxon>
        <taxon>Arachnida</taxon>
        <taxon>Araneae</taxon>
        <taxon>Araneomorphae</taxon>
        <taxon>Entelegynae</taxon>
        <taxon>Araneoidea</taxon>
        <taxon>Araneidae</taxon>
        <taxon>Araneus</taxon>
    </lineage>
</organism>
<keyword evidence="4 12" id="KW-0863">Zinc-finger</keyword>
<dbReference type="OrthoDB" id="6418547at2759"/>
<keyword evidence="7" id="KW-0175">Coiled coil</keyword>
<evidence type="ECO:0000256" key="4">
    <source>
        <dbReference type="ARBA" id="ARBA00022771"/>
    </source>
</evidence>
<dbReference type="SUPFAM" id="SSF57716">
    <property type="entry name" value="Glucocorticoid receptor-like (DNA-binding domain)"/>
    <property type="match status" value="1"/>
</dbReference>
<dbReference type="GO" id="GO:0008270">
    <property type="term" value="F:zinc ion binding"/>
    <property type="evidence" value="ECO:0007669"/>
    <property type="project" value="UniProtKB-KW"/>
</dbReference>
<dbReference type="InterPro" id="IPR038441">
    <property type="entry name" value="THAP_Znf_sf"/>
</dbReference>
<evidence type="ECO:0000256" key="7">
    <source>
        <dbReference type="ARBA" id="ARBA00023054"/>
    </source>
</evidence>
<dbReference type="GO" id="GO:0043565">
    <property type="term" value="F:sequence-specific DNA binding"/>
    <property type="evidence" value="ECO:0007669"/>
    <property type="project" value="InterPro"/>
</dbReference>
<comment type="subcellular location">
    <subcellularLocation>
        <location evidence="1">Nucleus</location>
        <location evidence="1">Nucleoplasm</location>
    </subcellularLocation>
</comment>
<comment type="similarity">
    <text evidence="2">Belongs to the THAP1 family.</text>
</comment>
<evidence type="ECO:0000256" key="8">
    <source>
        <dbReference type="ARBA" id="ARBA00023125"/>
    </source>
</evidence>
<evidence type="ECO:0000256" key="6">
    <source>
        <dbReference type="ARBA" id="ARBA00023015"/>
    </source>
</evidence>
<proteinExistence type="inferred from homology"/>
<dbReference type="GO" id="GO:0005654">
    <property type="term" value="C:nucleoplasm"/>
    <property type="evidence" value="ECO:0007669"/>
    <property type="project" value="UniProtKB-SubCell"/>
</dbReference>
<dbReference type="AlphaFoldDB" id="A0A4Y2I0K7"/>
<evidence type="ECO:0000256" key="11">
    <source>
        <dbReference type="ARBA" id="ARBA00023306"/>
    </source>
</evidence>